<feature type="chain" id="PRO_5043054031" evidence="1">
    <location>
        <begin position="18"/>
        <end position="145"/>
    </location>
</feature>
<accession>A0AAN7WDJ7</accession>
<dbReference type="EMBL" id="JAVRQU010000001">
    <property type="protein sequence ID" value="KAK5707996.1"/>
    <property type="molecule type" value="Genomic_DNA"/>
</dbReference>
<protein>
    <submittedName>
        <fullName evidence="2">Uncharacterized protein</fullName>
    </submittedName>
</protein>
<gene>
    <name evidence="2" type="ORF">LTR97_000536</name>
</gene>
<organism evidence="2 3">
    <name type="scientific">Elasticomyces elasticus</name>
    <dbReference type="NCBI Taxonomy" id="574655"/>
    <lineage>
        <taxon>Eukaryota</taxon>
        <taxon>Fungi</taxon>
        <taxon>Dikarya</taxon>
        <taxon>Ascomycota</taxon>
        <taxon>Pezizomycotina</taxon>
        <taxon>Dothideomycetes</taxon>
        <taxon>Dothideomycetidae</taxon>
        <taxon>Mycosphaerellales</taxon>
        <taxon>Teratosphaeriaceae</taxon>
        <taxon>Elasticomyces</taxon>
    </lineage>
</organism>
<sequence length="145" mass="15464">MHFTAVAALALTGSVLAAPATKRNGAANYSVPQMQIRDLEITIVNVINDIVQQNSTGYVADFTTGSNQYETIINSLQGSQSCGPHLPPPPSSREVAIANLQNSTTQLQQLSLELLDPVNTVAAGSFLDVICLAKNSYFAQNGWFP</sequence>
<reference evidence="2" key="1">
    <citation type="submission" date="2023-08" db="EMBL/GenBank/DDBJ databases">
        <title>Black Yeasts Isolated from many extreme environments.</title>
        <authorList>
            <person name="Coleine C."/>
            <person name="Stajich J.E."/>
            <person name="Selbmann L."/>
        </authorList>
    </citation>
    <scope>NUCLEOTIDE SEQUENCE</scope>
    <source>
        <strain evidence="2">CCFEE 5810</strain>
    </source>
</reference>
<comment type="caution">
    <text evidence="2">The sequence shown here is derived from an EMBL/GenBank/DDBJ whole genome shotgun (WGS) entry which is preliminary data.</text>
</comment>
<name>A0AAN7WDJ7_9PEZI</name>
<feature type="signal peptide" evidence="1">
    <location>
        <begin position="1"/>
        <end position="17"/>
    </location>
</feature>
<evidence type="ECO:0000313" key="2">
    <source>
        <dbReference type="EMBL" id="KAK5707996.1"/>
    </source>
</evidence>
<dbReference type="Proteomes" id="UP001310594">
    <property type="component" value="Unassembled WGS sequence"/>
</dbReference>
<keyword evidence="1" id="KW-0732">Signal</keyword>
<evidence type="ECO:0000256" key="1">
    <source>
        <dbReference type="SAM" id="SignalP"/>
    </source>
</evidence>
<evidence type="ECO:0000313" key="3">
    <source>
        <dbReference type="Proteomes" id="UP001310594"/>
    </source>
</evidence>
<proteinExistence type="predicted"/>
<dbReference type="AlphaFoldDB" id="A0AAN7WDJ7"/>